<feature type="chain" id="PRO_5003010272" description="TonB-dependent receptor" evidence="2">
    <location>
        <begin position="24"/>
        <end position="569"/>
    </location>
</feature>
<feature type="region of interest" description="Disordered" evidence="1">
    <location>
        <begin position="21"/>
        <end position="68"/>
    </location>
</feature>
<dbReference type="Pfam" id="PF19494">
    <property type="entry name" value="DUF6029"/>
    <property type="match status" value="1"/>
</dbReference>
<feature type="compositionally biased region" description="Low complexity" evidence="1">
    <location>
        <begin position="21"/>
        <end position="31"/>
    </location>
</feature>
<feature type="signal peptide" evidence="2">
    <location>
        <begin position="1"/>
        <end position="23"/>
    </location>
</feature>
<keyword evidence="4" id="KW-1185">Reference proteome</keyword>
<dbReference type="HOGENOM" id="CLU_438628_0_0_7"/>
<keyword evidence="2" id="KW-0732">Signal</keyword>
<dbReference type="eggNOG" id="COG1947">
    <property type="taxonomic scope" value="Bacteria"/>
</dbReference>
<dbReference type="KEGG" id="hoh:Hoch_6265"/>
<evidence type="ECO:0000313" key="4">
    <source>
        <dbReference type="Proteomes" id="UP000001880"/>
    </source>
</evidence>
<name>D0LMP9_HALO1</name>
<proteinExistence type="predicted"/>
<dbReference type="RefSeq" id="WP_012831328.1">
    <property type="nucleotide sequence ID" value="NC_013440.1"/>
</dbReference>
<dbReference type="STRING" id="502025.Hoch_6265"/>
<evidence type="ECO:0008006" key="5">
    <source>
        <dbReference type="Google" id="ProtNLM"/>
    </source>
</evidence>
<protein>
    <recommendedName>
        <fullName evidence="5">TonB-dependent receptor</fullName>
    </recommendedName>
</protein>
<dbReference type="EMBL" id="CP001804">
    <property type="protein sequence ID" value="ACY18736.1"/>
    <property type="molecule type" value="Genomic_DNA"/>
</dbReference>
<sequence length="569" mass="60248">MSPRVALWALVAAACAQVSLATAQESAEPAAEPAPPAPEAAPPAPVPQPARPDAQPAAPIAEPTPPPAPAEPVFVLPVDITATMTAGWHVGEREYAELLGRLNAATASGAWRLAVRVDSATFVDAPSPAVRDRYTLEKASASWTGRALELTLGDAYVSFGRGLGLSLRKIDELGVDTTLRGAKLSLRHGAIEATATAGYVNINNVDEATGTSVDDPYDLVGGVQVQARLGARATVGGYLAAIAFRDSLAVAPSDEYRDRSAQFGAIFDAPRLSERVGVYLEAMGQAVRTVPGADAATGFGLYGSVTGYFGRATVLFEGKAYGALTPLVPDLGAPAFASVAYSSPPTLERVQQVLENPQREIAGGRLRLDWQVSPALQAFVSYGVFRDWQGYANPDTLAVVPGAIHDPYAGVELRWDQARSWAIAAAGWRTVTVDGAFPGTGTLVRGDGHVDINASHALDQRWSLVAHVLHEERKKHESALLDETYREGTIDLGVRLRPWLAVSAGYDYTTDPTQPKRDYLHGNVAWDITSSSSVQLFVGSARGGLRCVSGVCRVVPPFEGVKLVATLRL</sequence>
<feature type="compositionally biased region" description="Low complexity" evidence="1">
    <location>
        <begin position="51"/>
        <end position="61"/>
    </location>
</feature>
<feature type="compositionally biased region" description="Pro residues" evidence="1">
    <location>
        <begin position="32"/>
        <end position="50"/>
    </location>
</feature>
<dbReference type="PROSITE" id="PS51257">
    <property type="entry name" value="PROKAR_LIPOPROTEIN"/>
    <property type="match status" value="1"/>
</dbReference>
<dbReference type="InterPro" id="IPR046070">
    <property type="entry name" value="DUF6029"/>
</dbReference>
<gene>
    <name evidence="3" type="ordered locus">Hoch_6265</name>
</gene>
<organism evidence="3 4">
    <name type="scientific">Haliangium ochraceum (strain DSM 14365 / JCM 11303 / SMP-2)</name>
    <dbReference type="NCBI Taxonomy" id="502025"/>
    <lineage>
        <taxon>Bacteria</taxon>
        <taxon>Pseudomonadati</taxon>
        <taxon>Myxococcota</taxon>
        <taxon>Polyangia</taxon>
        <taxon>Haliangiales</taxon>
        <taxon>Kofleriaceae</taxon>
        <taxon>Haliangium</taxon>
    </lineage>
</organism>
<accession>D0LMP9</accession>
<dbReference type="AlphaFoldDB" id="D0LMP9"/>
<dbReference type="Proteomes" id="UP000001880">
    <property type="component" value="Chromosome"/>
</dbReference>
<evidence type="ECO:0000256" key="2">
    <source>
        <dbReference type="SAM" id="SignalP"/>
    </source>
</evidence>
<evidence type="ECO:0000313" key="3">
    <source>
        <dbReference type="EMBL" id="ACY18736.1"/>
    </source>
</evidence>
<evidence type="ECO:0000256" key="1">
    <source>
        <dbReference type="SAM" id="MobiDB-lite"/>
    </source>
</evidence>
<reference evidence="3 4" key="1">
    <citation type="journal article" date="2010" name="Stand. Genomic Sci.">
        <title>Complete genome sequence of Haliangium ochraceum type strain (SMP-2).</title>
        <authorList>
            <consortium name="US DOE Joint Genome Institute (JGI-PGF)"/>
            <person name="Ivanova N."/>
            <person name="Daum C."/>
            <person name="Lang E."/>
            <person name="Abt B."/>
            <person name="Kopitz M."/>
            <person name="Saunders E."/>
            <person name="Lapidus A."/>
            <person name="Lucas S."/>
            <person name="Glavina Del Rio T."/>
            <person name="Nolan M."/>
            <person name="Tice H."/>
            <person name="Copeland A."/>
            <person name="Cheng J.F."/>
            <person name="Chen F."/>
            <person name="Bruce D."/>
            <person name="Goodwin L."/>
            <person name="Pitluck S."/>
            <person name="Mavromatis K."/>
            <person name="Pati A."/>
            <person name="Mikhailova N."/>
            <person name="Chen A."/>
            <person name="Palaniappan K."/>
            <person name="Land M."/>
            <person name="Hauser L."/>
            <person name="Chang Y.J."/>
            <person name="Jeffries C.D."/>
            <person name="Detter J.C."/>
            <person name="Brettin T."/>
            <person name="Rohde M."/>
            <person name="Goker M."/>
            <person name="Bristow J."/>
            <person name="Markowitz V."/>
            <person name="Eisen J.A."/>
            <person name="Hugenholtz P."/>
            <person name="Kyrpides N.C."/>
            <person name="Klenk H.P."/>
        </authorList>
    </citation>
    <scope>NUCLEOTIDE SEQUENCE [LARGE SCALE GENOMIC DNA]</scope>
    <source>
        <strain evidence="4">DSM 14365 / CIP 107738 / JCM 11303 / AJ 13395 / SMP-2</strain>
    </source>
</reference>